<sequence length="265" mass="28639">MTEYKTLYPGVALVTGAANGIGQATAYAFAREGCLRIVIADLSQSGLQETHNHIKSSFQKVEVLECPVDVGKPDDVTRLLDQAVAKFGRVDYAVNAAGIIGLAQRSHEMSVDEFDRVNQVDYRGCWLCSREELKHMIQQEPLPSHDGRPGNRGSIVNIASQLGIVARPTAPAYNAAKAAVINMTRSDAIDYSKDNIRINCVCPGLIGTRMVNDSIDYFRPAISIAPMDRVGTPDEVADCVLFLCSSKATFVQGSALVVDGGYTIN</sequence>
<dbReference type="Proteomes" id="UP000258309">
    <property type="component" value="Unassembled WGS sequence"/>
</dbReference>
<dbReference type="FunFam" id="3.40.50.720:FF:000084">
    <property type="entry name" value="Short-chain dehydrogenase reductase"/>
    <property type="match status" value="1"/>
</dbReference>
<comment type="similarity">
    <text evidence="1">Belongs to the short-chain dehydrogenases/reductases (SDR) family.</text>
</comment>
<dbReference type="SUPFAM" id="SSF51735">
    <property type="entry name" value="NAD(P)-binding Rossmann-fold domains"/>
    <property type="match status" value="1"/>
</dbReference>
<reference evidence="3 4" key="1">
    <citation type="submission" date="2018-05" db="EMBL/GenBank/DDBJ databases">
        <title>Draft genome sequence of Scytalidium lignicola DSM 105466, a ubiquitous saprotrophic fungus.</title>
        <authorList>
            <person name="Buettner E."/>
            <person name="Gebauer A.M."/>
            <person name="Hofrichter M."/>
            <person name="Liers C."/>
            <person name="Kellner H."/>
        </authorList>
    </citation>
    <scope>NUCLEOTIDE SEQUENCE [LARGE SCALE GENOMIC DNA]</scope>
    <source>
        <strain evidence="3 4">DSM 105466</strain>
    </source>
</reference>
<organism evidence="3 4">
    <name type="scientific">Scytalidium lignicola</name>
    <name type="common">Hyphomycete</name>
    <dbReference type="NCBI Taxonomy" id="5539"/>
    <lineage>
        <taxon>Eukaryota</taxon>
        <taxon>Fungi</taxon>
        <taxon>Dikarya</taxon>
        <taxon>Ascomycota</taxon>
        <taxon>Pezizomycotina</taxon>
        <taxon>Leotiomycetes</taxon>
        <taxon>Leotiomycetes incertae sedis</taxon>
        <taxon>Scytalidium</taxon>
    </lineage>
</organism>
<accession>A0A3E2H6F5</accession>
<keyword evidence="4" id="KW-1185">Reference proteome</keyword>
<dbReference type="EMBL" id="NCSJ02000144">
    <property type="protein sequence ID" value="RFU28969.1"/>
    <property type="molecule type" value="Genomic_DNA"/>
</dbReference>
<dbReference type="PANTHER" id="PTHR42760:SF124">
    <property type="entry name" value="SHORT-CHAIN DEHYDROGENASE_REDUCTASE"/>
    <property type="match status" value="1"/>
</dbReference>
<dbReference type="PRINTS" id="PR00080">
    <property type="entry name" value="SDRFAMILY"/>
</dbReference>
<dbReference type="GO" id="GO:0016616">
    <property type="term" value="F:oxidoreductase activity, acting on the CH-OH group of donors, NAD or NADP as acceptor"/>
    <property type="evidence" value="ECO:0007669"/>
    <property type="project" value="TreeGrafter"/>
</dbReference>
<dbReference type="Gene3D" id="3.40.50.720">
    <property type="entry name" value="NAD(P)-binding Rossmann-like Domain"/>
    <property type="match status" value="1"/>
</dbReference>
<proteinExistence type="inferred from homology"/>
<evidence type="ECO:0000313" key="3">
    <source>
        <dbReference type="EMBL" id="RFU28969.1"/>
    </source>
</evidence>
<evidence type="ECO:0000256" key="1">
    <source>
        <dbReference type="ARBA" id="ARBA00006484"/>
    </source>
</evidence>
<evidence type="ECO:0000313" key="4">
    <source>
        <dbReference type="Proteomes" id="UP000258309"/>
    </source>
</evidence>
<name>A0A3E2H6F5_SCYLI</name>
<dbReference type="Pfam" id="PF13561">
    <property type="entry name" value="adh_short_C2"/>
    <property type="match status" value="1"/>
</dbReference>
<dbReference type="PANTHER" id="PTHR42760">
    <property type="entry name" value="SHORT-CHAIN DEHYDROGENASES/REDUCTASES FAMILY MEMBER"/>
    <property type="match status" value="1"/>
</dbReference>
<evidence type="ECO:0000256" key="2">
    <source>
        <dbReference type="ARBA" id="ARBA00022857"/>
    </source>
</evidence>
<dbReference type="AlphaFoldDB" id="A0A3E2H6F5"/>
<feature type="non-terminal residue" evidence="3">
    <location>
        <position position="1"/>
    </location>
</feature>
<dbReference type="InterPro" id="IPR002347">
    <property type="entry name" value="SDR_fam"/>
</dbReference>
<dbReference type="PRINTS" id="PR00081">
    <property type="entry name" value="GDHRDH"/>
</dbReference>
<dbReference type="GO" id="GO:0009688">
    <property type="term" value="P:abscisic acid biosynthetic process"/>
    <property type="evidence" value="ECO:0007669"/>
    <property type="project" value="UniProtKB-ARBA"/>
</dbReference>
<dbReference type="OrthoDB" id="5840532at2759"/>
<dbReference type="CDD" id="cd05233">
    <property type="entry name" value="SDR_c"/>
    <property type="match status" value="1"/>
</dbReference>
<dbReference type="OMA" id="EWGRIDY"/>
<feature type="non-terminal residue" evidence="3">
    <location>
        <position position="265"/>
    </location>
</feature>
<gene>
    <name evidence="3" type="ORF">B7463_g7360</name>
</gene>
<keyword evidence="2" id="KW-0521">NADP</keyword>
<dbReference type="STRING" id="5539.A0A3E2H6F5"/>
<dbReference type="InterPro" id="IPR036291">
    <property type="entry name" value="NAD(P)-bd_dom_sf"/>
</dbReference>
<protein>
    <submittedName>
        <fullName evidence="3">Uncharacterized protein</fullName>
    </submittedName>
</protein>
<comment type="caution">
    <text evidence="3">The sequence shown here is derived from an EMBL/GenBank/DDBJ whole genome shotgun (WGS) entry which is preliminary data.</text>
</comment>